<evidence type="ECO:0000313" key="1">
    <source>
        <dbReference type="EMBL" id="AXI03963.1"/>
    </source>
</evidence>
<name>A0A345P9K4_9GAMM</name>
<reference evidence="1 2" key="1">
    <citation type="submission" date="2018-07" db="EMBL/GenBank/DDBJ databases">
        <title>Genome sequencing of Moraxellaceae gen. HYN0046.</title>
        <authorList>
            <person name="Kim M."/>
            <person name="Yi H."/>
        </authorList>
    </citation>
    <scope>NUCLEOTIDE SEQUENCE [LARGE SCALE GENOMIC DNA]</scope>
    <source>
        <strain evidence="1 2">HYN0046</strain>
    </source>
</reference>
<evidence type="ECO:0000313" key="2">
    <source>
        <dbReference type="Proteomes" id="UP000253940"/>
    </source>
</evidence>
<protein>
    <submittedName>
        <fullName evidence="1">Uncharacterized protein</fullName>
    </submittedName>
</protein>
<dbReference type="AlphaFoldDB" id="A0A345P9K4"/>
<dbReference type="EMBL" id="CP031222">
    <property type="protein sequence ID" value="AXI03963.1"/>
    <property type="molecule type" value="Genomic_DNA"/>
</dbReference>
<organism evidence="1 2">
    <name type="scientific">Aquirhabdus parva</name>
    <dbReference type="NCBI Taxonomy" id="2283318"/>
    <lineage>
        <taxon>Bacteria</taxon>
        <taxon>Pseudomonadati</taxon>
        <taxon>Pseudomonadota</taxon>
        <taxon>Gammaproteobacteria</taxon>
        <taxon>Moraxellales</taxon>
        <taxon>Moraxellaceae</taxon>
        <taxon>Aquirhabdus</taxon>
    </lineage>
</organism>
<gene>
    <name evidence="1" type="ORF">HYN46_14610</name>
</gene>
<keyword evidence="2" id="KW-1185">Reference proteome</keyword>
<dbReference type="RefSeq" id="WP_114900071.1">
    <property type="nucleotide sequence ID" value="NZ_CP031222.1"/>
</dbReference>
<proteinExistence type="predicted"/>
<sequence>MKILNHYIRISDIEHLGQRYQVRHNRMTGLNTCRIASIHRVTRLTAYVTHVASANCKATFKATDLIMLRHHITAHAAQTLQRIHDFEQHQQHTKECFA</sequence>
<dbReference type="Proteomes" id="UP000253940">
    <property type="component" value="Chromosome"/>
</dbReference>
<accession>A0A345P9K4</accession>
<dbReference type="KEGG" id="mbah:HYN46_14610"/>